<dbReference type="AlphaFoldDB" id="A0A7C0U5Q9"/>
<reference evidence="7" key="1">
    <citation type="journal article" date="2020" name="mSystems">
        <title>Genome- and Community-Level Interaction Insights into Carbon Utilization and Element Cycling Functions of Hydrothermarchaeota in Hydrothermal Sediment.</title>
        <authorList>
            <person name="Zhou Z."/>
            <person name="Liu Y."/>
            <person name="Xu W."/>
            <person name="Pan J."/>
            <person name="Luo Z.H."/>
            <person name="Li M."/>
        </authorList>
    </citation>
    <scope>NUCLEOTIDE SEQUENCE [LARGE SCALE GENOMIC DNA]</scope>
    <source>
        <strain evidence="7">HyVt-115</strain>
    </source>
</reference>
<dbReference type="GO" id="GO:0006885">
    <property type="term" value="P:regulation of pH"/>
    <property type="evidence" value="ECO:0007669"/>
    <property type="project" value="InterPro"/>
</dbReference>
<protein>
    <submittedName>
        <fullName evidence="7">Uncharacterized protein</fullName>
    </submittedName>
</protein>
<proteinExistence type="predicted"/>
<dbReference type="Gene3D" id="1.20.1530.10">
    <property type="entry name" value="Na+/H+ antiporter like domain"/>
    <property type="match status" value="1"/>
</dbReference>
<dbReference type="PANTHER" id="PTHR30341:SF0">
    <property type="entry name" value="NA(+)_H(+) ANTIPORTER NHAA"/>
    <property type="match status" value="1"/>
</dbReference>
<dbReference type="GO" id="GO:0015385">
    <property type="term" value="F:sodium:proton antiporter activity"/>
    <property type="evidence" value="ECO:0007669"/>
    <property type="project" value="TreeGrafter"/>
</dbReference>
<feature type="transmembrane region" description="Helical" evidence="6">
    <location>
        <begin position="36"/>
        <end position="58"/>
    </location>
</feature>
<dbReference type="Pfam" id="PF06965">
    <property type="entry name" value="Na_H_antiport_1"/>
    <property type="match status" value="1"/>
</dbReference>
<evidence type="ECO:0000256" key="2">
    <source>
        <dbReference type="ARBA" id="ARBA00022475"/>
    </source>
</evidence>
<keyword evidence="5 6" id="KW-0472">Membrane</keyword>
<keyword evidence="4 6" id="KW-1133">Transmembrane helix</keyword>
<dbReference type="GO" id="GO:0005886">
    <property type="term" value="C:plasma membrane"/>
    <property type="evidence" value="ECO:0007669"/>
    <property type="project" value="UniProtKB-SubCell"/>
</dbReference>
<evidence type="ECO:0000313" key="7">
    <source>
        <dbReference type="EMBL" id="HDD52792.1"/>
    </source>
</evidence>
<evidence type="ECO:0000256" key="5">
    <source>
        <dbReference type="ARBA" id="ARBA00023136"/>
    </source>
</evidence>
<comment type="subcellular location">
    <subcellularLocation>
        <location evidence="1">Cell inner membrane</location>
        <topology evidence="1">Multi-pass membrane protein</topology>
    </subcellularLocation>
</comment>
<keyword evidence="2" id="KW-1003">Cell membrane</keyword>
<dbReference type="PANTHER" id="PTHR30341">
    <property type="entry name" value="SODIUM ION/PROTON ANTIPORTER NHAA-RELATED"/>
    <property type="match status" value="1"/>
</dbReference>
<evidence type="ECO:0000256" key="4">
    <source>
        <dbReference type="ARBA" id="ARBA00022989"/>
    </source>
</evidence>
<accession>A0A7C0U5Q9</accession>
<name>A0A7C0U5Q9_9BACT</name>
<keyword evidence="3 6" id="KW-0812">Transmembrane</keyword>
<evidence type="ECO:0000256" key="6">
    <source>
        <dbReference type="SAM" id="Phobius"/>
    </source>
</evidence>
<dbReference type="Proteomes" id="UP000885690">
    <property type="component" value="Unassembled WGS sequence"/>
</dbReference>
<feature type="transmembrane region" description="Helical" evidence="6">
    <location>
        <begin position="70"/>
        <end position="90"/>
    </location>
</feature>
<dbReference type="InterPro" id="IPR004670">
    <property type="entry name" value="NhaA"/>
</dbReference>
<comment type="caution">
    <text evidence="7">The sequence shown here is derived from an EMBL/GenBank/DDBJ whole genome shotgun (WGS) entry which is preliminary data.</text>
</comment>
<sequence length="93" mass="10346">MLKGEGLLPFPFSHPPLQKRRALLASLPTDSNWMQFYGVCVLTGVGFTMSLLIDSLAFTDNQVYQYADKLAFLIGSFLSGIMGYLILRWAKGP</sequence>
<gene>
    <name evidence="7" type="ORF">ENF32_01820</name>
</gene>
<dbReference type="InterPro" id="IPR023171">
    <property type="entry name" value="Na/H_antiporter_dom_sf"/>
</dbReference>
<dbReference type="EMBL" id="DQWS01000070">
    <property type="protein sequence ID" value="HDD52792.1"/>
    <property type="molecule type" value="Genomic_DNA"/>
</dbReference>
<evidence type="ECO:0000256" key="3">
    <source>
        <dbReference type="ARBA" id="ARBA00022692"/>
    </source>
</evidence>
<organism evidence="7">
    <name type="scientific">Thermosulfidibacter takaii</name>
    <dbReference type="NCBI Taxonomy" id="412593"/>
    <lineage>
        <taxon>Bacteria</taxon>
        <taxon>Pseudomonadati</taxon>
        <taxon>Thermosulfidibacterota</taxon>
        <taxon>Thermosulfidibacteria</taxon>
        <taxon>Thermosulfidibacterales</taxon>
        <taxon>Thermosulfidibacteraceae</taxon>
    </lineage>
</organism>
<evidence type="ECO:0000256" key="1">
    <source>
        <dbReference type="ARBA" id="ARBA00004429"/>
    </source>
</evidence>